<dbReference type="InterPro" id="IPR025442">
    <property type="entry name" value="DUF4185"/>
</dbReference>
<comment type="caution">
    <text evidence="3">The sequence shown here is derived from an EMBL/GenBank/DDBJ whole genome shotgun (WGS) entry which is preliminary data.</text>
</comment>
<sequence>MSGSARRSRPHVPWAAVRLLAVVVVVAVGLGLFAPWPPPRDPAPAVANARPLTCLDDALTAYGNSGHGWTGGDSTWSTALPGGREVFAFSDTFLPPITPPSRPADAGFVHNSLLVRDAEGHLSTIVGGTVAQPDSLLSPPDPADWFWLGAATYLDGALQIPLTEWCSAGPGSLDVTFVGSALARLNPDDPHEPASITPWPRSRGIQWGQWVQPEGAWTYVYGIDPVAGRKYLHIARVAGTDLRQRFSYWTGRGWSDSESDSARIADGVSAEFSVHRLRANAYQLITMQDGALGNRITARYAPTPMGPFGPAVTLYLTPEAGGSGSYHDPAVYAYNAHIHPEFSTPTRLVVSYNVNSLNTAPGSEVYRHASIYRPRFIVVTLDDAGSASPRSARYACG</sequence>
<protein>
    <submittedName>
        <fullName evidence="3">DUF4185 domain-containing protein</fullName>
    </submittedName>
</protein>
<dbReference type="Pfam" id="PF13810">
    <property type="entry name" value="DUF4185"/>
    <property type="match status" value="1"/>
</dbReference>
<keyword evidence="1" id="KW-1133">Transmembrane helix</keyword>
<evidence type="ECO:0000259" key="2">
    <source>
        <dbReference type="Pfam" id="PF13810"/>
    </source>
</evidence>
<evidence type="ECO:0000313" key="4">
    <source>
        <dbReference type="Proteomes" id="UP001601992"/>
    </source>
</evidence>
<feature type="transmembrane region" description="Helical" evidence="1">
    <location>
        <begin position="12"/>
        <end position="36"/>
    </location>
</feature>
<evidence type="ECO:0000256" key="1">
    <source>
        <dbReference type="SAM" id="Phobius"/>
    </source>
</evidence>
<dbReference type="RefSeq" id="WP_387405124.1">
    <property type="nucleotide sequence ID" value="NZ_JBIAQY010000009.1"/>
</dbReference>
<reference evidence="3 4" key="1">
    <citation type="submission" date="2024-10" db="EMBL/GenBank/DDBJ databases">
        <title>The Natural Products Discovery Center: Release of the First 8490 Sequenced Strains for Exploring Actinobacteria Biosynthetic Diversity.</title>
        <authorList>
            <person name="Kalkreuter E."/>
            <person name="Kautsar S.A."/>
            <person name="Yang D."/>
            <person name="Bader C.D."/>
            <person name="Teijaro C.N."/>
            <person name="Fluegel L."/>
            <person name="Davis C.M."/>
            <person name="Simpson J.R."/>
            <person name="Lauterbach L."/>
            <person name="Steele A.D."/>
            <person name="Gui C."/>
            <person name="Meng S."/>
            <person name="Li G."/>
            <person name="Viehrig K."/>
            <person name="Ye F."/>
            <person name="Su P."/>
            <person name="Kiefer A.F."/>
            <person name="Nichols A."/>
            <person name="Cepeda A.J."/>
            <person name="Yan W."/>
            <person name="Fan B."/>
            <person name="Jiang Y."/>
            <person name="Adhikari A."/>
            <person name="Zheng C.-J."/>
            <person name="Schuster L."/>
            <person name="Cowan T.M."/>
            <person name="Smanski M.J."/>
            <person name="Chevrette M.G."/>
            <person name="De Carvalho L.P.S."/>
            <person name="Shen B."/>
        </authorList>
    </citation>
    <scope>NUCLEOTIDE SEQUENCE [LARGE SCALE GENOMIC DNA]</scope>
    <source>
        <strain evidence="3 4">NPDC002593</strain>
    </source>
</reference>
<organism evidence="3 4">
    <name type="scientific">Nocardia jiangxiensis</name>
    <dbReference type="NCBI Taxonomy" id="282685"/>
    <lineage>
        <taxon>Bacteria</taxon>
        <taxon>Bacillati</taxon>
        <taxon>Actinomycetota</taxon>
        <taxon>Actinomycetes</taxon>
        <taxon>Mycobacteriales</taxon>
        <taxon>Nocardiaceae</taxon>
        <taxon>Nocardia</taxon>
    </lineage>
</organism>
<accession>A0ABW6S3W7</accession>
<name>A0ABW6S3W7_9NOCA</name>
<evidence type="ECO:0000313" key="3">
    <source>
        <dbReference type="EMBL" id="MFF3570990.1"/>
    </source>
</evidence>
<dbReference type="Proteomes" id="UP001601992">
    <property type="component" value="Unassembled WGS sequence"/>
</dbReference>
<proteinExistence type="predicted"/>
<keyword evidence="4" id="KW-1185">Reference proteome</keyword>
<dbReference type="EMBL" id="JBIAQY010000009">
    <property type="protein sequence ID" value="MFF3570990.1"/>
    <property type="molecule type" value="Genomic_DNA"/>
</dbReference>
<keyword evidence="1" id="KW-0472">Membrane</keyword>
<keyword evidence="1" id="KW-0812">Transmembrane</keyword>
<feature type="domain" description="DUF4185" evidence="2">
    <location>
        <begin position="205"/>
        <end position="349"/>
    </location>
</feature>
<gene>
    <name evidence="3" type="ORF">ACFYXQ_24735</name>
</gene>